<keyword evidence="9" id="KW-1185">Reference proteome</keyword>
<dbReference type="AlphaFoldDB" id="A0A836G6P7"/>
<dbReference type="GeneID" id="92361111"/>
<dbReference type="RefSeq" id="XP_067062480.1">
    <property type="nucleotide sequence ID" value="XM_067207177.1"/>
</dbReference>
<evidence type="ECO:0000313" key="9">
    <source>
        <dbReference type="Proteomes" id="UP000674143"/>
    </source>
</evidence>
<dbReference type="KEGG" id="loi:92361111"/>
<dbReference type="Proteomes" id="UP000674143">
    <property type="component" value="Unassembled WGS sequence"/>
</dbReference>
<feature type="transmembrane region" description="Helical" evidence="7">
    <location>
        <begin position="484"/>
        <end position="504"/>
    </location>
</feature>
<keyword evidence="5 7" id="KW-0472">Membrane</keyword>
<evidence type="ECO:0000256" key="5">
    <source>
        <dbReference type="ARBA" id="ARBA00023136"/>
    </source>
</evidence>
<dbReference type="GO" id="GO:0048280">
    <property type="term" value="P:vesicle fusion with Golgi apparatus"/>
    <property type="evidence" value="ECO:0007669"/>
    <property type="project" value="TreeGrafter"/>
</dbReference>
<evidence type="ECO:0008006" key="10">
    <source>
        <dbReference type="Google" id="ProtNLM"/>
    </source>
</evidence>
<sequence length="534" mass="55325">MAQQQPHQRYEGYTDPFDMQSTPAGSRDSGAGAYFAGTRPPPTFTTSLSGTTGLVRRSPQHTGAVASASVGATATGYQGSYGYFHAQGNSIDVNSGYNSDAGSSVSNVLYGGGSRGGFQSLSPSSQHPEVVVGGGQSAAGASGVNSLELSPGVWAAGPGVNGPTASDGRPSQLSPRMRGPPIIQSLSDGSRGSVMSSAIGGVSARPPAPQAFLPSEPMQQSSPLSLSQQQRQHHYQQQQTYGVSMPSSTGKSPQRGTAGGAMPSEAAFVQRSLPYTASPVNVGDPRMAAPFGVSASPNTTGGAVSGSGGRRSPSSFLGRLMAQVLPVLDDNAGDPDSGIGAGTASPIGERPPHQLRFGNPADDLPLLEELGIFPLHILDKACAVLNPFKSIGVDAAKDTDLAGPVFFALSLAVLLSLRGKIQFSAIYGLFVLGVGFFKILLSLMRPRGGVPLQFVASTIGYGLLPTVLLAVVRIVGLWLIGHRGVLPLTLLMVVWSAWCGTTLVVKGLGMEEQRYLVLYPMLLFYSTFNVVAVY</sequence>
<feature type="region of interest" description="Disordered" evidence="6">
    <location>
        <begin position="158"/>
        <end position="262"/>
    </location>
</feature>
<comment type="subcellular location">
    <subcellularLocation>
        <location evidence="1">Membrane</location>
        <topology evidence="1">Multi-pass membrane protein</topology>
    </subcellularLocation>
</comment>
<evidence type="ECO:0000256" key="6">
    <source>
        <dbReference type="SAM" id="MobiDB-lite"/>
    </source>
</evidence>
<feature type="region of interest" description="Disordered" evidence="6">
    <location>
        <begin position="119"/>
        <end position="144"/>
    </location>
</feature>
<dbReference type="PANTHER" id="PTHR21236">
    <property type="entry name" value="GOLGI MEMBRANE PROTEIN YIP1"/>
    <property type="match status" value="1"/>
</dbReference>
<evidence type="ECO:0000256" key="3">
    <source>
        <dbReference type="ARBA" id="ARBA00022692"/>
    </source>
</evidence>
<feature type="region of interest" description="Disordered" evidence="6">
    <location>
        <begin position="332"/>
        <end position="352"/>
    </location>
</feature>
<dbReference type="GO" id="GO:0005802">
    <property type="term" value="C:trans-Golgi network"/>
    <property type="evidence" value="ECO:0007669"/>
    <property type="project" value="TreeGrafter"/>
</dbReference>
<dbReference type="GO" id="GO:0016020">
    <property type="term" value="C:membrane"/>
    <property type="evidence" value="ECO:0007669"/>
    <property type="project" value="UniProtKB-SubCell"/>
</dbReference>
<feature type="transmembrane region" description="Helical" evidence="7">
    <location>
        <begin position="424"/>
        <end position="444"/>
    </location>
</feature>
<feature type="compositionally biased region" description="Polar residues" evidence="6">
    <location>
        <begin position="184"/>
        <end position="196"/>
    </location>
</feature>
<feature type="compositionally biased region" description="Low complexity" evidence="6">
    <location>
        <begin position="219"/>
        <end position="239"/>
    </location>
</feature>
<organism evidence="8 9">
    <name type="scientific">Leishmania orientalis</name>
    <dbReference type="NCBI Taxonomy" id="2249476"/>
    <lineage>
        <taxon>Eukaryota</taxon>
        <taxon>Discoba</taxon>
        <taxon>Euglenozoa</taxon>
        <taxon>Kinetoplastea</taxon>
        <taxon>Metakinetoplastina</taxon>
        <taxon>Trypanosomatida</taxon>
        <taxon>Trypanosomatidae</taxon>
        <taxon>Leishmaniinae</taxon>
        <taxon>Leishmania</taxon>
    </lineage>
</organism>
<dbReference type="GO" id="GO:0006888">
    <property type="term" value="P:endoplasmic reticulum to Golgi vesicle-mediated transport"/>
    <property type="evidence" value="ECO:0007669"/>
    <property type="project" value="InterPro"/>
</dbReference>
<evidence type="ECO:0000256" key="1">
    <source>
        <dbReference type="ARBA" id="ARBA00004141"/>
    </source>
</evidence>
<dbReference type="InterPro" id="IPR045231">
    <property type="entry name" value="Yip1/4-like"/>
</dbReference>
<dbReference type="PANTHER" id="PTHR21236:SF2">
    <property type="entry name" value="PROTEIN YIPF"/>
    <property type="match status" value="1"/>
</dbReference>
<comment type="caution">
    <text evidence="8">The sequence shown here is derived from an EMBL/GenBank/DDBJ whole genome shotgun (WGS) entry which is preliminary data.</text>
</comment>
<evidence type="ECO:0000313" key="8">
    <source>
        <dbReference type="EMBL" id="KAG5476247.1"/>
    </source>
</evidence>
<reference evidence="9" key="1">
    <citation type="journal article" date="2021" name="Microbiol. Resour. Announc.">
        <title>LGAAP: Leishmaniinae Genome Assembly and Annotation Pipeline.</title>
        <authorList>
            <person name="Almutairi H."/>
            <person name="Urbaniak M.D."/>
            <person name="Bates M.D."/>
            <person name="Jariyapan N."/>
            <person name="Kwakye-Nuako G."/>
            <person name="Thomaz-Soccol V."/>
            <person name="Al-Salem W.S."/>
            <person name="Dillon R.J."/>
            <person name="Bates P.A."/>
            <person name="Gatherer D."/>
        </authorList>
    </citation>
    <scope>NUCLEOTIDE SEQUENCE [LARGE SCALE GENOMIC DNA]</scope>
</reference>
<feature type="compositionally biased region" description="Polar residues" evidence="6">
    <location>
        <begin position="240"/>
        <end position="255"/>
    </location>
</feature>
<comment type="similarity">
    <text evidence="2">Belongs to the YIP1 family.</text>
</comment>
<proteinExistence type="inferred from homology"/>
<accession>A0A836G6P7</accession>
<protein>
    <recommendedName>
        <fullName evidence="10">Yip1 domain-containing protein</fullName>
    </recommendedName>
</protein>
<feature type="transmembrane region" description="Helical" evidence="7">
    <location>
        <begin position="450"/>
        <end position="472"/>
    </location>
</feature>
<evidence type="ECO:0000256" key="7">
    <source>
        <dbReference type="SAM" id="Phobius"/>
    </source>
</evidence>
<evidence type="ECO:0000256" key="2">
    <source>
        <dbReference type="ARBA" id="ARBA00010596"/>
    </source>
</evidence>
<feature type="region of interest" description="Disordered" evidence="6">
    <location>
        <begin position="1"/>
        <end position="45"/>
    </location>
</feature>
<keyword evidence="4 7" id="KW-1133">Transmembrane helix</keyword>
<dbReference type="EMBL" id="JAFHLR010000026">
    <property type="protein sequence ID" value="KAG5476247.1"/>
    <property type="molecule type" value="Genomic_DNA"/>
</dbReference>
<feature type="transmembrane region" description="Helical" evidence="7">
    <location>
        <begin position="516"/>
        <end position="533"/>
    </location>
</feature>
<feature type="region of interest" description="Disordered" evidence="6">
    <location>
        <begin position="291"/>
        <end position="312"/>
    </location>
</feature>
<keyword evidence="3 7" id="KW-0812">Transmembrane</keyword>
<name>A0A836G6P7_9TRYP</name>
<evidence type="ECO:0000256" key="4">
    <source>
        <dbReference type="ARBA" id="ARBA00022989"/>
    </source>
</evidence>
<reference evidence="9" key="2">
    <citation type="journal article" date="2021" name="Sci. Data">
        <title>Chromosome-scale genome sequencing, assembly and annotation of six genomes from subfamily Leishmaniinae.</title>
        <authorList>
            <person name="Almutairi H."/>
            <person name="Urbaniak M.D."/>
            <person name="Bates M.D."/>
            <person name="Jariyapan N."/>
            <person name="Kwakye-Nuako G."/>
            <person name="Thomaz Soccol V."/>
            <person name="Al-Salem W.S."/>
            <person name="Dillon R.J."/>
            <person name="Bates P.A."/>
            <person name="Gatherer D."/>
        </authorList>
    </citation>
    <scope>NUCLEOTIDE SEQUENCE [LARGE SCALE GENOMIC DNA]</scope>
</reference>
<gene>
    <name evidence="8" type="ORF">LSCM4_05227</name>
</gene>